<dbReference type="EMBL" id="BT086319">
    <property type="protein sequence ID" value="ACR36672.1"/>
    <property type="molecule type" value="mRNA"/>
</dbReference>
<evidence type="ECO:0000313" key="2">
    <source>
        <dbReference type="EMBL" id="ACR36672.1"/>
    </source>
</evidence>
<feature type="region of interest" description="Disordered" evidence="1">
    <location>
        <begin position="31"/>
        <end position="86"/>
    </location>
</feature>
<reference evidence="2" key="1">
    <citation type="journal article" date="2009" name="PLoS Genet.">
        <title>Sequencing, mapping, and analysis of 27,455 maize full-length cDNAs.</title>
        <authorList>
            <person name="Soderlund C."/>
            <person name="Descour A."/>
            <person name="Kudrna D."/>
            <person name="Bomhoff M."/>
            <person name="Boyd L."/>
            <person name="Currie J."/>
            <person name="Angelova A."/>
            <person name="Collura K."/>
            <person name="Wissotski M."/>
            <person name="Ashley E."/>
            <person name="Morrow D."/>
            <person name="Fernandes J."/>
            <person name="Walbot V."/>
            <person name="Yu Y."/>
        </authorList>
    </citation>
    <scope>NUCLEOTIDE SEQUENCE</scope>
    <source>
        <strain evidence="2">B73</strain>
    </source>
</reference>
<dbReference type="AlphaFoldDB" id="C4J672"/>
<accession>C4J672</accession>
<name>C4J672_MAIZE</name>
<evidence type="ECO:0000256" key="1">
    <source>
        <dbReference type="SAM" id="MobiDB-lite"/>
    </source>
</evidence>
<sequence>MCPWKYLPKTTTAIPTPRATTWLSPLSSLLRSTSARSRSSRSCRSPTTPPTNHHLLRRLRHLPTAPSPPPSRGTAATTPLPAPTLP</sequence>
<organism evidence="2">
    <name type="scientific">Zea mays</name>
    <name type="common">Maize</name>
    <dbReference type="NCBI Taxonomy" id="4577"/>
    <lineage>
        <taxon>Eukaryota</taxon>
        <taxon>Viridiplantae</taxon>
        <taxon>Streptophyta</taxon>
        <taxon>Embryophyta</taxon>
        <taxon>Tracheophyta</taxon>
        <taxon>Spermatophyta</taxon>
        <taxon>Magnoliopsida</taxon>
        <taxon>Liliopsida</taxon>
        <taxon>Poales</taxon>
        <taxon>Poaceae</taxon>
        <taxon>PACMAD clade</taxon>
        <taxon>Panicoideae</taxon>
        <taxon>Andropogonodae</taxon>
        <taxon>Andropogoneae</taxon>
        <taxon>Tripsacinae</taxon>
        <taxon>Zea</taxon>
    </lineage>
</organism>
<feature type="compositionally biased region" description="Low complexity" evidence="1">
    <location>
        <begin position="31"/>
        <end position="53"/>
    </location>
</feature>
<proteinExistence type="evidence at transcript level"/>
<protein>
    <submittedName>
        <fullName evidence="2">Uncharacterized protein</fullName>
    </submittedName>
</protein>